<dbReference type="InterPro" id="IPR036322">
    <property type="entry name" value="WD40_repeat_dom_sf"/>
</dbReference>
<dbReference type="Pfam" id="PF00400">
    <property type="entry name" value="WD40"/>
    <property type="match status" value="4"/>
</dbReference>
<dbReference type="SUPFAM" id="SSF50978">
    <property type="entry name" value="WD40 repeat-like"/>
    <property type="match status" value="2"/>
</dbReference>
<evidence type="ECO:0000313" key="5">
    <source>
        <dbReference type="EMBL" id="CAB3267711.1"/>
    </source>
</evidence>
<protein>
    <submittedName>
        <fullName evidence="5">WD repeat-containing protein 49-like</fullName>
    </submittedName>
</protein>
<dbReference type="SMART" id="SM00320">
    <property type="entry name" value="WD40"/>
    <property type="match status" value="8"/>
</dbReference>
<dbReference type="InterPro" id="IPR002048">
    <property type="entry name" value="EF_hand_dom"/>
</dbReference>
<keyword evidence="2" id="KW-0677">Repeat</keyword>
<gene>
    <name evidence="5" type="primary">Wdr49-002</name>
</gene>
<dbReference type="PANTHER" id="PTHR44324">
    <property type="entry name" value="WD40 REPEAT DOMAIN 95"/>
    <property type="match status" value="1"/>
</dbReference>
<dbReference type="PROSITE" id="PS50222">
    <property type="entry name" value="EF_HAND_2"/>
    <property type="match status" value="1"/>
</dbReference>
<dbReference type="PROSITE" id="PS00678">
    <property type="entry name" value="WD_REPEATS_1"/>
    <property type="match status" value="2"/>
</dbReference>
<feature type="repeat" description="WD" evidence="3">
    <location>
        <begin position="399"/>
        <end position="440"/>
    </location>
</feature>
<dbReference type="InterPro" id="IPR020472">
    <property type="entry name" value="WD40_PAC1"/>
</dbReference>
<dbReference type="GO" id="GO:0005509">
    <property type="term" value="F:calcium ion binding"/>
    <property type="evidence" value="ECO:0007669"/>
    <property type="project" value="InterPro"/>
</dbReference>
<feature type="domain" description="EF-hand" evidence="4">
    <location>
        <begin position="74"/>
        <end position="109"/>
    </location>
</feature>
<dbReference type="PANTHER" id="PTHR44324:SF1">
    <property type="entry name" value="WD REPEAT-CONTAINING PROTEIN 49"/>
    <property type="match status" value="1"/>
</dbReference>
<dbReference type="InterPro" id="IPR011992">
    <property type="entry name" value="EF-hand-dom_pair"/>
</dbReference>
<evidence type="ECO:0000256" key="3">
    <source>
        <dbReference type="PROSITE-ProRule" id="PRU00221"/>
    </source>
</evidence>
<organism evidence="5">
    <name type="scientific">Phallusia mammillata</name>
    <dbReference type="NCBI Taxonomy" id="59560"/>
    <lineage>
        <taxon>Eukaryota</taxon>
        <taxon>Metazoa</taxon>
        <taxon>Chordata</taxon>
        <taxon>Tunicata</taxon>
        <taxon>Ascidiacea</taxon>
        <taxon>Phlebobranchia</taxon>
        <taxon>Ascidiidae</taxon>
        <taxon>Phallusia</taxon>
    </lineage>
</organism>
<dbReference type="EMBL" id="LR791849">
    <property type="protein sequence ID" value="CAB3267711.1"/>
    <property type="molecule type" value="mRNA"/>
</dbReference>
<dbReference type="SUPFAM" id="SSF47473">
    <property type="entry name" value="EF-hand"/>
    <property type="match status" value="1"/>
</dbReference>
<dbReference type="PRINTS" id="PR00320">
    <property type="entry name" value="GPROTEINBRPT"/>
</dbReference>
<proteinExistence type="evidence at transcript level"/>
<dbReference type="InterPro" id="IPR015943">
    <property type="entry name" value="WD40/YVTN_repeat-like_dom_sf"/>
</dbReference>
<evidence type="ECO:0000256" key="2">
    <source>
        <dbReference type="ARBA" id="ARBA00022737"/>
    </source>
</evidence>
<reference evidence="5" key="1">
    <citation type="submission" date="2020-04" db="EMBL/GenBank/DDBJ databases">
        <authorList>
            <person name="Neveu A P."/>
        </authorList>
    </citation>
    <scope>NUCLEOTIDE SEQUENCE</scope>
    <source>
        <tissue evidence="5">Whole embryo</tissue>
    </source>
</reference>
<feature type="repeat" description="WD" evidence="3">
    <location>
        <begin position="620"/>
        <end position="654"/>
    </location>
</feature>
<dbReference type="PROSITE" id="PS50082">
    <property type="entry name" value="WD_REPEATS_2"/>
    <property type="match status" value="4"/>
</dbReference>
<dbReference type="InterPro" id="IPR019775">
    <property type="entry name" value="WD40_repeat_CS"/>
</dbReference>
<dbReference type="Gene3D" id="2.130.10.10">
    <property type="entry name" value="YVTN repeat-like/Quinoprotein amine dehydrogenase"/>
    <property type="match status" value="3"/>
</dbReference>
<dbReference type="AlphaFoldDB" id="A0A6F9DX14"/>
<sequence>MASKKLQSIDSSSTRSQQSKLISISSDRLETRLTLKDLEELMEAFMPDDDYHGQQRRLTRNQFGDRLSDLVKKGSKEEYTELFDKIDITKEGIVDWDMFVQFMLLEFYEKDEKVKTTQVPQWKEIRVITSPHKDTIQRIELIKATNKYLSISKEGCIVFWDQYMKLQRSIKISTESVKPRDLWVTDFVLLPNVNKIAVAFTSKEIAFYDLSSKVDFNCQYKLQGLKGTPLCMDYWTNSENSNESILVFGDVMGNVFALCFSSAQIALFDRPSQAADSKQGNSNNNTTVHVRMKELLKENSKHTNCRVIYYSAHSGWVRQVKYVEHLECFISCSTGNNNSVIVGFIEKASTVMRTTSFKYYHGVHSFDYHQPMNLIATGSVNNQVCLWNPYVISKPVGILTGHMAAVVQVLVNNNKSQLISFSKDKVLRIWDIQQQICLQRLAGMFPKGPEVFTRLYFDDIRNRLFVTFNYQLTMLEMKVEAHDRVMSHERPVTCAIFNSLYNQVISACQAGTVTVWMIDNGQKVKQFTDCHKTAEITTLELDHSKTRLFTGSADGTIKVWDFNGHCHHNLNVANGQPADISQIVMLKRSIVTIGWDKFVAVFRQNALTQYHVEPADWKGGKEHQDDILSAAYLPPSLLATGSYDGEIVIWNTNSEFVSKKLQQRSRQQLVRRPNTMASTASLPKDESSSLMLRPMTSDSQASELEFSFVISRLLFLKQRISMATPGSPFLGADLVSCGGGGWVRFWGTTRSTLLAEFVAHPHAGNVIATNDPDDQYLVTGKSMNKNNLSRYSSTLQRVLSFFILCTQLYTTY</sequence>
<feature type="repeat" description="WD" evidence="3">
    <location>
        <begin position="485"/>
        <end position="526"/>
    </location>
</feature>
<accession>A0A6F9DX14</accession>
<evidence type="ECO:0000256" key="1">
    <source>
        <dbReference type="ARBA" id="ARBA00022574"/>
    </source>
</evidence>
<name>A0A6F9DX14_9ASCI</name>
<keyword evidence="1 3" id="KW-0853">WD repeat</keyword>
<dbReference type="PROSITE" id="PS50294">
    <property type="entry name" value="WD_REPEATS_REGION"/>
    <property type="match status" value="2"/>
</dbReference>
<dbReference type="InterPro" id="IPR051242">
    <property type="entry name" value="WD-EF-hand_domain"/>
</dbReference>
<dbReference type="InterPro" id="IPR001680">
    <property type="entry name" value="WD40_rpt"/>
</dbReference>
<evidence type="ECO:0000259" key="4">
    <source>
        <dbReference type="PROSITE" id="PS50222"/>
    </source>
</evidence>
<feature type="repeat" description="WD" evidence="3">
    <location>
        <begin position="536"/>
        <end position="563"/>
    </location>
</feature>